<dbReference type="InterPro" id="IPR001976">
    <property type="entry name" value="Ribosomal_eS24"/>
</dbReference>
<organism evidence="4 5">
    <name type="scientific">Candidatus Buchananbacteria bacterium RIFCSPLOWO2_01_FULL_40_23b</name>
    <dbReference type="NCBI Taxonomy" id="1797544"/>
    <lineage>
        <taxon>Bacteria</taxon>
        <taxon>Candidatus Buchananiibacteriota</taxon>
    </lineage>
</organism>
<dbReference type="GO" id="GO:1990904">
    <property type="term" value="C:ribonucleoprotein complex"/>
    <property type="evidence" value="ECO:0007669"/>
    <property type="project" value="UniProtKB-KW"/>
</dbReference>
<accession>A0A1G1YM06</accession>
<dbReference type="SUPFAM" id="SSF54189">
    <property type="entry name" value="Ribosomal proteins S24e, L23 and L15e"/>
    <property type="match status" value="1"/>
</dbReference>
<dbReference type="AlphaFoldDB" id="A0A1G1YM06"/>
<dbReference type="InterPro" id="IPR012678">
    <property type="entry name" value="Ribosomal_uL23/eL15/eS24_sf"/>
</dbReference>
<sequence>MIIIHNYYNIKKRENKLREKIMQLTINEKKENILLNRHEIKGTISFENATPSNKDILEAVGKQMHADLSLIVIKHIHTIFSHREAIVNAVIYDKPETRQRIESVNGHMRKRLEEAAKKAA</sequence>
<proteinExistence type="predicted"/>
<dbReference type="GO" id="GO:0003735">
    <property type="term" value="F:structural constituent of ribosome"/>
    <property type="evidence" value="ECO:0007669"/>
    <property type="project" value="InterPro"/>
</dbReference>
<protein>
    <recommendedName>
        <fullName evidence="3">50S ribosomal protein L23</fullName>
    </recommendedName>
</protein>
<evidence type="ECO:0000313" key="5">
    <source>
        <dbReference type="Proteomes" id="UP000178122"/>
    </source>
</evidence>
<name>A0A1G1YM06_9BACT</name>
<dbReference type="InterPro" id="IPR012677">
    <property type="entry name" value="Nucleotide-bd_a/b_plait_sf"/>
</dbReference>
<dbReference type="Gene3D" id="3.30.70.330">
    <property type="match status" value="1"/>
</dbReference>
<evidence type="ECO:0000256" key="1">
    <source>
        <dbReference type="ARBA" id="ARBA00022980"/>
    </source>
</evidence>
<dbReference type="Pfam" id="PF01282">
    <property type="entry name" value="Ribosomal_S24e"/>
    <property type="match status" value="1"/>
</dbReference>
<dbReference type="EMBL" id="MHIN01000048">
    <property type="protein sequence ID" value="OGY53385.1"/>
    <property type="molecule type" value="Genomic_DNA"/>
</dbReference>
<evidence type="ECO:0000256" key="2">
    <source>
        <dbReference type="ARBA" id="ARBA00023274"/>
    </source>
</evidence>
<keyword evidence="2" id="KW-0687">Ribonucleoprotein</keyword>
<keyword evidence="1" id="KW-0689">Ribosomal protein</keyword>
<comment type="caution">
    <text evidence="4">The sequence shown here is derived from an EMBL/GenBank/DDBJ whole genome shotgun (WGS) entry which is preliminary data.</text>
</comment>
<evidence type="ECO:0000256" key="3">
    <source>
        <dbReference type="ARBA" id="ARBA00035481"/>
    </source>
</evidence>
<reference evidence="4 5" key="1">
    <citation type="journal article" date="2016" name="Nat. Commun.">
        <title>Thousands of microbial genomes shed light on interconnected biogeochemical processes in an aquifer system.</title>
        <authorList>
            <person name="Anantharaman K."/>
            <person name="Brown C.T."/>
            <person name="Hug L.A."/>
            <person name="Sharon I."/>
            <person name="Castelle C.J."/>
            <person name="Probst A.J."/>
            <person name="Thomas B.C."/>
            <person name="Singh A."/>
            <person name="Wilkins M.J."/>
            <person name="Karaoz U."/>
            <person name="Brodie E.L."/>
            <person name="Williams K.H."/>
            <person name="Hubbard S.S."/>
            <person name="Banfield J.F."/>
        </authorList>
    </citation>
    <scope>NUCLEOTIDE SEQUENCE [LARGE SCALE GENOMIC DNA]</scope>
</reference>
<evidence type="ECO:0000313" key="4">
    <source>
        <dbReference type="EMBL" id="OGY53385.1"/>
    </source>
</evidence>
<dbReference type="Proteomes" id="UP000178122">
    <property type="component" value="Unassembled WGS sequence"/>
</dbReference>
<dbReference type="GO" id="GO:0005840">
    <property type="term" value="C:ribosome"/>
    <property type="evidence" value="ECO:0007669"/>
    <property type="project" value="UniProtKB-KW"/>
</dbReference>
<gene>
    <name evidence="4" type="ORF">A2912_02055</name>
</gene>
<dbReference type="GO" id="GO:0006412">
    <property type="term" value="P:translation"/>
    <property type="evidence" value="ECO:0007669"/>
    <property type="project" value="InterPro"/>
</dbReference>